<gene>
    <name evidence="1" type="ORF">Q75_07585</name>
</gene>
<sequence length="67" mass="7710">MKEYSVVPNENDNGWIVKLEDVSPIYSSITREEAIEEAKRVASVNTPSKIIIFTHNHEMDDEIKFNS</sequence>
<dbReference type="RefSeq" id="WP_010172268.1">
    <property type="nucleotide sequence ID" value="NZ_LDYG01000028.1"/>
</dbReference>
<dbReference type="OrthoDB" id="2428875at2"/>
<keyword evidence="2" id="KW-1185">Reference proteome</keyword>
<proteinExistence type="predicted"/>
<organism evidence="1 2">
    <name type="scientific">Bacillus coahuilensis p1.1.43</name>
    <dbReference type="NCBI Taxonomy" id="1150625"/>
    <lineage>
        <taxon>Bacteria</taxon>
        <taxon>Bacillati</taxon>
        <taxon>Bacillota</taxon>
        <taxon>Bacilli</taxon>
        <taxon>Bacillales</taxon>
        <taxon>Bacillaceae</taxon>
        <taxon>Bacillus</taxon>
    </lineage>
</organism>
<reference evidence="1 2" key="1">
    <citation type="journal article" date="2016" name="Front. Microbiol.">
        <title>Microevolution Analysis of Bacillus coahuilensis Unveils Differences in Phosphorus Acquisition Strategies and Their Regulation.</title>
        <authorList>
            <person name="Gomez-Lunar Z."/>
            <person name="Hernandez-Gonzalez I."/>
            <person name="Rodriguez-Torres M.D."/>
            <person name="Souza V."/>
            <person name="Olmedo-Alvarez G."/>
        </authorList>
    </citation>
    <scope>NUCLEOTIDE SEQUENCE [LARGE SCALE GENOMIC DNA]</scope>
    <source>
        <strain evidence="2">p1.1.43</strain>
    </source>
</reference>
<evidence type="ECO:0000313" key="1">
    <source>
        <dbReference type="EMBL" id="KUP06396.1"/>
    </source>
</evidence>
<dbReference type="Pfam" id="PF09954">
    <property type="entry name" value="DUF2188"/>
    <property type="match status" value="1"/>
</dbReference>
<protein>
    <recommendedName>
        <fullName evidence="3">DUF2188 domain-containing protein</fullName>
    </recommendedName>
</protein>
<dbReference type="Proteomes" id="UP000074108">
    <property type="component" value="Unassembled WGS sequence"/>
</dbReference>
<name>A0A147K864_9BACI</name>
<evidence type="ECO:0000313" key="2">
    <source>
        <dbReference type="Proteomes" id="UP000074108"/>
    </source>
</evidence>
<comment type="caution">
    <text evidence="1">The sequence shown here is derived from an EMBL/GenBank/DDBJ whole genome shotgun (WGS) entry which is preliminary data.</text>
</comment>
<dbReference type="InterPro" id="IPR018691">
    <property type="entry name" value="DUF2188"/>
</dbReference>
<dbReference type="PATRIC" id="fig|1150625.3.peg.1599"/>
<dbReference type="AlphaFoldDB" id="A0A147K864"/>
<dbReference type="EMBL" id="LDYG01000028">
    <property type="protein sequence ID" value="KUP06396.1"/>
    <property type="molecule type" value="Genomic_DNA"/>
</dbReference>
<evidence type="ECO:0008006" key="3">
    <source>
        <dbReference type="Google" id="ProtNLM"/>
    </source>
</evidence>
<accession>A0A147K864</accession>